<dbReference type="EMBL" id="OQ716796">
    <property type="protein sequence ID" value="WGH15460.1"/>
    <property type="molecule type" value="Genomic_DNA"/>
</dbReference>
<sequence>MADAINNALQGVKGFGTGYKSKGPIQSVQGATHVAPQGDNGLASAMKNFVGTATDAYKQYDQTMRSRAEERSNEIIRKLTPEQRRQAIQDGTLLYKDDPYAMTALRQKTGRNAAYEVDSEIQGKIQAGHFRTREDMDAYRQQRLADRAKSYAEQAGIDPEDTDYKRGFDTDITSRNAALFDQQNQFLSKNLEAQASIEARNDLTPLMSDPTFLGSRDGAVVVSGYINNGLSSGEIPSDREAINAVTMLVNDSVVRDGGAAMLRNLKDMKINVLGGATTVENLLGPEVYQDLLTKADTETYNRNAKRSEDLDLGIGNALAQTDVAKGWQLLNELEHKNDWVQTGEQMTPQRQKLISAKNQLQAALKQQSATGLAALEKRAQADNRQLGIDQAFDARMRGENISVDPKFLPVDENTGEYKESDMATYAAAKLVQIDRMDIPDAEKDAKKLAYLKADYKGGAFQAAFQTLTQDAAQEWKAAVIQGKPDNLKRLYELQRAYNTNPAILAQLYPESAGLMETLKWMGSNGIDPQVMIDAERNKPKTQEETRYRDEQWASIKNDSSTADTLKYLPGQFETMARSVFDAMSNNTGDSSAASQAVTEFLQKSTVTFTEKSGTYGFRNTSFHGMVSKADLQVDPENVDSWQAGQAIVEEAIQGLSKDSVWGMSGISVQARDGNIIIQNMTGARMEIPRENFQKLGQDRARAAAAQAEQEKIESVKRTQQQYDRYMRGGAQ</sequence>
<evidence type="ECO:0000313" key="3">
    <source>
        <dbReference type="Proteomes" id="UP001224657"/>
    </source>
</evidence>
<accession>A0AAF0GKD1</accession>
<dbReference type="Proteomes" id="UP001224657">
    <property type="component" value="Segment"/>
</dbReference>
<dbReference type="InterPro" id="IPR038993">
    <property type="entry name" value="Gp15"/>
</dbReference>
<protein>
    <recommendedName>
        <fullName evidence="4">Internal virion protein C</fullName>
    </recommendedName>
</protein>
<evidence type="ECO:0000256" key="1">
    <source>
        <dbReference type="SAM" id="MobiDB-lite"/>
    </source>
</evidence>
<reference evidence="2" key="1">
    <citation type="submission" date="2023-03" db="EMBL/GenBank/DDBJ databases">
        <authorList>
            <person name="Cao G."/>
            <person name="Liao Y."/>
        </authorList>
    </citation>
    <scope>NUCLEOTIDE SEQUENCE</scope>
    <source>
        <strain evidence="2">PSA6</strain>
    </source>
</reference>
<evidence type="ECO:0008006" key="4">
    <source>
        <dbReference type="Google" id="ProtNLM"/>
    </source>
</evidence>
<name>A0AAF0GKD1_9CAUD</name>
<evidence type="ECO:0000313" key="2">
    <source>
        <dbReference type="EMBL" id="WGH15460.1"/>
    </source>
</evidence>
<dbReference type="Pfam" id="PF26212">
    <property type="entry name" value="Phage_T7_Gp15"/>
    <property type="match status" value="1"/>
</dbReference>
<feature type="region of interest" description="Disordered" evidence="1">
    <location>
        <begin position="696"/>
        <end position="731"/>
    </location>
</feature>
<proteinExistence type="predicted"/>
<organism evidence="2 3">
    <name type="scientific">Pseudomonas phage PSA6</name>
    <dbReference type="NCBI Taxonomy" id="3038281"/>
    <lineage>
        <taxon>Viruses</taxon>
        <taxon>Duplodnaviria</taxon>
        <taxon>Heunggongvirae</taxon>
        <taxon>Uroviricota</taxon>
        <taxon>Caudoviricetes</taxon>
        <taxon>Autographivirales</taxon>
        <taxon>Autotranscriptaviridae</taxon>
        <taxon>Studiervirinae</taxon>
        <taxon>Phutvirus</taxon>
        <taxon>Phutvirus PSA6</taxon>
    </lineage>
</organism>
<keyword evidence="3" id="KW-1185">Reference proteome</keyword>